<feature type="compositionally biased region" description="Polar residues" evidence="1">
    <location>
        <begin position="94"/>
        <end position="113"/>
    </location>
</feature>
<sequence>MSHNFQEVIDELHRGRELLTSTSGTQGSIDRLSAVISDVCSRVSTYCSDSAQEAANNLATAQGFITSIASGCIIEYNNANEELISRLYGQAASNTSRGTQIDTTTSLRKTATSAPLPACTHKKPNQDHQKDNKLTTKDREETGSSLAKAISLLTQKQYRYMFSDPRGDAFNDSTSSEDLEKINRLKIIVRYLTEHDSSSTDWLIRIIEGRIFNLENVRRYQLNEIHVTQAGARVGSDGTAFPKQSKYNRVDSISINYEQVVERKHSQIREISFSTWKQYVDQLANKYTPGDKRIVIADTPSNREKFESVGLDPDELIGKSLKGIMILEIPEQDDPPPPEYLAYAAKKHVTIWDTRHDEWKLSDDGKNSIKNRNSVLKIGRMASTLGMALINERKRK</sequence>
<feature type="compositionally biased region" description="Basic and acidic residues" evidence="1">
    <location>
        <begin position="124"/>
        <end position="142"/>
    </location>
</feature>
<name>A0A508A1V6_9ACTO</name>
<evidence type="ECO:0000313" key="3">
    <source>
        <dbReference type="Proteomes" id="UP000319010"/>
    </source>
</evidence>
<reference evidence="2 3" key="1">
    <citation type="submission" date="2019-06" db="EMBL/GenBank/DDBJ databases">
        <title>Draft genome sequence of Actinomyces johnsonii CCUG 34287T.</title>
        <authorList>
            <person name="Salva-Serra F."/>
            <person name="Cardew S."/>
            <person name="Moore E."/>
        </authorList>
    </citation>
    <scope>NUCLEOTIDE SEQUENCE [LARGE SCALE GENOMIC DNA]</scope>
    <source>
        <strain evidence="2 3">CCUG 34287</strain>
    </source>
</reference>
<dbReference type="Proteomes" id="UP000319010">
    <property type="component" value="Unassembled WGS sequence"/>
</dbReference>
<evidence type="ECO:0000313" key="2">
    <source>
        <dbReference type="EMBL" id="TQD42703.1"/>
    </source>
</evidence>
<dbReference type="RefSeq" id="WP_141424483.1">
    <property type="nucleotide sequence ID" value="NZ_JASPFB010000008.1"/>
</dbReference>
<organism evidence="2 3">
    <name type="scientific">Actinomyces johnsonii</name>
    <dbReference type="NCBI Taxonomy" id="544581"/>
    <lineage>
        <taxon>Bacteria</taxon>
        <taxon>Bacillati</taxon>
        <taxon>Actinomycetota</taxon>
        <taxon>Actinomycetes</taxon>
        <taxon>Actinomycetales</taxon>
        <taxon>Actinomycetaceae</taxon>
        <taxon>Actinomyces</taxon>
    </lineage>
</organism>
<comment type="caution">
    <text evidence="2">The sequence shown here is derived from an EMBL/GenBank/DDBJ whole genome shotgun (WGS) entry which is preliminary data.</text>
</comment>
<accession>A0A508A1V6</accession>
<protein>
    <submittedName>
        <fullName evidence="2">Uncharacterized protein</fullName>
    </submittedName>
</protein>
<gene>
    <name evidence="2" type="ORF">FK256_08665</name>
</gene>
<proteinExistence type="predicted"/>
<dbReference type="AlphaFoldDB" id="A0A508A1V6"/>
<feature type="region of interest" description="Disordered" evidence="1">
    <location>
        <begin position="94"/>
        <end position="142"/>
    </location>
</feature>
<dbReference type="EMBL" id="VICB01000013">
    <property type="protein sequence ID" value="TQD42703.1"/>
    <property type="molecule type" value="Genomic_DNA"/>
</dbReference>
<evidence type="ECO:0000256" key="1">
    <source>
        <dbReference type="SAM" id="MobiDB-lite"/>
    </source>
</evidence>